<dbReference type="InterPro" id="IPR002023">
    <property type="entry name" value="NuoE-like"/>
</dbReference>
<protein>
    <submittedName>
        <fullName evidence="9">NADH dehydrogenase I subunit E</fullName>
    </submittedName>
</protein>
<dbReference type="InterPro" id="IPR036249">
    <property type="entry name" value="Thioredoxin-like_sf"/>
</dbReference>
<dbReference type="Gene3D" id="1.10.10.1590">
    <property type="entry name" value="NADH-quinone oxidoreductase subunit E"/>
    <property type="match status" value="1"/>
</dbReference>
<sequence length="161" mass="17478">MLDRTRGTGGYDAGRLAEILEAHRHRKGALLPILHEVVAEFGYVDDAMVPDIAQALNLSRADVHGVVTFYHDFRRQPAGRHVVKLCVAEACKARGADALAEHAERRLGLPLHATAADGAVTLEPVYCLGLCSLSPAAMIDGRLHGRLSEARLDELLTQVIR</sequence>
<dbReference type="InterPro" id="IPR041921">
    <property type="entry name" value="NuoE_N"/>
</dbReference>
<dbReference type="EMBL" id="LC066377">
    <property type="protein sequence ID" value="BAT28150.1"/>
    <property type="molecule type" value="Genomic_DNA"/>
</dbReference>
<evidence type="ECO:0000256" key="4">
    <source>
        <dbReference type="ARBA" id="ARBA00023004"/>
    </source>
</evidence>
<evidence type="ECO:0000256" key="1">
    <source>
        <dbReference type="ARBA" id="ARBA00010643"/>
    </source>
</evidence>
<dbReference type="SUPFAM" id="SSF52833">
    <property type="entry name" value="Thioredoxin-like"/>
    <property type="match status" value="1"/>
</dbReference>
<keyword evidence="5 8" id="KW-0411">Iron-sulfur</keyword>
<evidence type="ECO:0000256" key="7">
    <source>
        <dbReference type="ARBA" id="ARBA00047712"/>
    </source>
</evidence>
<keyword evidence="4 8" id="KW-0408">Iron</keyword>
<dbReference type="PIRSF" id="PIRSF000216">
    <property type="entry name" value="NADH_DH_24kDa"/>
    <property type="match status" value="1"/>
</dbReference>
<evidence type="ECO:0000256" key="5">
    <source>
        <dbReference type="ARBA" id="ARBA00023014"/>
    </source>
</evidence>
<evidence type="ECO:0000256" key="6">
    <source>
        <dbReference type="ARBA" id="ARBA00034078"/>
    </source>
</evidence>
<comment type="cofactor">
    <cofactor evidence="6">
        <name>[2Fe-2S] cluster</name>
        <dbReference type="ChEBI" id="CHEBI:190135"/>
    </cofactor>
</comment>
<reference evidence="9" key="1">
    <citation type="journal article" date="2015" name="Proc. Natl. Acad. Sci. U.S.A.">
        <title>Bacterial clade with the ribosomal RNA operon on a small plasmid rather than the chromosome.</title>
        <authorList>
            <person name="Anda M."/>
            <person name="Ohtsubo Y."/>
            <person name="Okubo T."/>
            <person name="Sugawara M."/>
            <person name="Nagata Y."/>
            <person name="Tsuda M."/>
            <person name="Minamisawa K."/>
            <person name="Mitsui H."/>
        </authorList>
    </citation>
    <scope>NUCLEOTIDE SEQUENCE</scope>
    <source>
        <strain evidence="9">JCM 14755</strain>
    </source>
</reference>
<proteinExistence type="inferred from homology"/>
<dbReference type="GO" id="GO:0051537">
    <property type="term" value="F:2 iron, 2 sulfur cluster binding"/>
    <property type="evidence" value="ECO:0007669"/>
    <property type="project" value="UniProtKB-KW"/>
</dbReference>
<organism evidence="9">
    <name type="scientific">Aureimonas frigidaquae</name>
    <dbReference type="NCBI Taxonomy" id="424757"/>
    <lineage>
        <taxon>Bacteria</taxon>
        <taxon>Pseudomonadati</taxon>
        <taxon>Pseudomonadota</taxon>
        <taxon>Alphaproteobacteria</taxon>
        <taxon>Hyphomicrobiales</taxon>
        <taxon>Aurantimonadaceae</taxon>
        <taxon>Aureimonas</taxon>
    </lineage>
</organism>
<comment type="similarity">
    <text evidence="1">Belongs to the complex I 24 kDa subunit family.</text>
</comment>
<dbReference type="Gene3D" id="3.40.30.10">
    <property type="entry name" value="Glutaredoxin"/>
    <property type="match status" value="1"/>
</dbReference>
<dbReference type="OrthoDB" id="9807941at2"/>
<keyword evidence="2 8" id="KW-0001">2Fe-2S</keyword>
<dbReference type="Pfam" id="PF01257">
    <property type="entry name" value="2Fe-2S_thioredx"/>
    <property type="match status" value="1"/>
</dbReference>
<dbReference type="CDD" id="cd03081">
    <property type="entry name" value="TRX_Fd_NuoE_FDH_gamma"/>
    <property type="match status" value="1"/>
</dbReference>
<dbReference type="NCBIfam" id="NF004638">
    <property type="entry name" value="PRK05988.1"/>
    <property type="match status" value="1"/>
</dbReference>
<dbReference type="GO" id="GO:0016491">
    <property type="term" value="F:oxidoreductase activity"/>
    <property type="evidence" value="ECO:0007669"/>
    <property type="project" value="InterPro"/>
</dbReference>
<evidence type="ECO:0000256" key="3">
    <source>
        <dbReference type="ARBA" id="ARBA00022723"/>
    </source>
</evidence>
<keyword evidence="3 8" id="KW-0479">Metal-binding</keyword>
<accession>A0A0P0Z2L5</accession>
<feature type="binding site" evidence="8">
    <location>
        <position position="91"/>
    </location>
    <ligand>
        <name>[2Fe-2S] cluster</name>
        <dbReference type="ChEBI" id="CHEBI:190135"/>
    </ligand>
</feature>
<dbReference type="AlphaFoldDB" id="A0A0P0Z2L5"/>
<evidence type="ECO:0000256" key="8">
    <source>
        <dbReference type="PIRSR" id="PIRSR000216-1"/>
    </source>
</evidence>
<dbReference type="PANTHER" id="PTHR43342:SF2">
    <property type="entry name" value="POTENTIAL NAD-REDUCING HYDROGENASE SUBUNIT"/>
    <property type="match status" value="1"/>
</dbReference>
<feature type="binding site" evidence="8">
    <location>
        <position position="127"/>
    </location>
    <ligand>
        <name>[2Fe-2S] cluster</name>
        <dbReference type="ChEBI" id="CHEBI:190135"/>
    </ligand>
</feature>
<comment type="cofactor">
    <cofactor evidence="8">
        <name>[2Fe-2S] cluster</name>
        <dbReference type="ChEBI" id="CHEBI:190135"/>
    </cofactor>
    <text evidence="8">Binds 1 [2Fe-2S] cluster.</text>
</comment>
<evidence type="ECO:0000256" key="2">
    <source>
        <dbReference type="ARBA" id="ARBA00022714"/>
    </source>
</evidence>
<dbReference type="InterPro" id="IPR028431">
    <property type="entry name" value="NADP_DH_HndA-like"/>
</dbReference>
<feature type="binding site" evidence="8">
    <location>
        <position position="86"/>
    </location>
    <ligand>
        <name>[2Fe-2S] cluster</name>
        <dbReference type="ChEBI" id="CHEBI:190135"/>
    </ligand>
</feature>
<dbReference type="RefSeq" id="WP_062226359.1">
    <property type="nucleotide sequence ID" value="NZ_BBWR01000002.1"/>
</dbReference>
<name>A0A0P0Z2L5_9HYPH</name>
<feature type="binding site" evidence="8">
    <location>
        <position position="131"/>
    </location>
    <ligand>
        <name>[2Fe-2S] cluster</name>
        <dbReference type="ChEBI" id="CHEBI:190135"/>
    </ligand>
</feature>
<comment type="catalytic activity">
    <reaction evidence="7">
        <text>a quinone + NADH + 5 H(+)(in) = a quinol + NAD(+) + 4 H(+)(out)</text>
        <dbReference type="Rhea" id="RHEA:57888"/>
        <dbReference type="ChEBI" id="CHEBI:15378"/>
        <dbReference type="ChEBI" id="CHEBI:24646"/>
        <dbReference type="ChEBI" id="CHEBI:57540"/>
        <dbReference type="ChEBI" id="CHEBI:57945"/>
        <dbReference type="ChEBI" id="CHEBI:132124"/>
    </reaction>
</comment>
<dbReference type="FunFam" id="1.10.10.1590:FF:000001">
    <property type="entry name" value="NADH-quinone oxidoreductase subunit E"/>
    <property type="match status" value="1"/>
</dbReference>
<dbReference type="PANTHER" id="PTHR43342">
    <property type="entry name" value="NADH-QUINONE OXIDOREDUCTASE, E SUBUNIT"/>
    <property type="match status" value="1"/>
</dbReference>
<dbReference type="GO" id="GO:0046872">
    <property type="term" value="F:metal ion binding"/>
    <property type="evidence" value="ECO:0007669"/>
    <property type="project" value="UniProtKB-KW"/>
</dbReference>
<evidence type="ECO:0000313" key="9">
    <source>
        <dbReference type="EMBL" id="BAT28150.1"/>
    </source>
</evidence>